<gene>
    <name evidence="19" type="primary">gag</name>
</gene>
<feature type="compositionally biased region" description="Pro residues" evidence="17">
    <location>
        <begin position="158"/>
        <end position="200"/>
    </location>
</feature>
<dbReference type="GO" id="GO:0075521">
    <property type="term" value="P:microtubule-dependent intracellular transport of viral material towards nucleus"/>
    <property type="evidence" value="ECO:0007669"/>
    <property type="project" value="UniProtKB-KW"/>
</dbReference>
<dbReference type="GO" id="GO:0043657">
    <property type="term" value="C:host cell"/>
    <property type="evidence" value="ECO:0007669"/>
    <property type="project" value="GOC"/>
</dbReference>
<keyword evidence="15" id="KW-1160">Virus entry into host cell</keyword>
<evidence type="ECO:0000256" key="9">
    <source>
        <dbReference type="ARBA" id="ARBA00022884"/>
    </source>
</evidence>
<accession>A0A4P2SQ61</accession>
<dbReference type="InterPro" id="IPR004957">
    <property type="entry name" value="Gag_N"/>
</dbReference>
<evidence type="ECO:0000256" key="8">
    <source>
        <dbReference type="ARBA" id="ARBA00022844"/>
    </source>
</evidence>
<evidence type="ECO:0000259" key="18">
    <source>
        <dbReference type="Pfam" id="PF03276"/>
    </source>
</evidence>
<dbReference type="GO" id="GO:0044163">
    <property type="term" value="C:host cytoskeleton"/>
    <property type="evidence" value="ECO:0007669"/>
    <property type="project" value="InterPro"/>
</dbReference>
<dbReference type="GO" id="GO:0042025">
    <property type="term" value="C:host cell nucleus"/>
    <property type="evidence" value="ECO:0007669"/>
    <property type="project" value="UniProtKB-SubCell"/>
</dbReference>
<keyword evidence="14" id="KW-1035">Host cytoplasm</keyword>
<reference evidence="19" key="1">
    <citation type="submission" date="2017-05" db="EMBL/GenBank/DDBJ databases">
        <title>Genetic Determinants in Gag and Env Contributing to Enhanced Cell-Free Titers of Bovine Foamy Virus.</title>
        <authorList>
            <person name="Bao Q."/>
            <person name="Hotz-Wagenblatt A."/>
            <person name="Zhang S."/>
            <person name="Bing T."/>
            <person name="Betts M.J."/>
            <person name="Hipp M."/>
            <person name="Hugo A."/>
            <person name="Stricker E."/>
            <person name="Lei J."/>
            <person name="Qiao W."/>
            <person name="Tan J."/>
            <person name="Loechelt M."/>
        </authorList>
    </citation>
    <scope>NUCLEOTIDE SEQUENCE</scope>
    <source>
        <strain evidence="19">Riems</strain>
    </source>
</reference>
<evidence type="ECO:0000256" key="6">
    <source>
        <dbReference type="ARBA" id="ARBA00022562"/>
    </source>
</evidence>
<keyword evidence="11" id="KW-0543">Viral nucleoprotein</keyword>
<evidence type="ECO:0000256" key="10">
    <source>
        <dbReference type="ARBA" id="ARBA00022952"/>
    </source>
</evidence>
<feature type="domain" description="Gag polyprotein N-terminal" evidence="18">
    <location>
        <begin position="22"/>
        <end position="146"/>
    </location>
</feature>
<keyword evidence="7" id="KW-0945">Host-virus interaction</keyword>
<evidence type="ECO:0000256" key="3">
    <source>
        <dbReference type="ARBA" id="ARBA00004328"/>
    </source>
</evidence>
<keyword evidence="9" id="KW-0694">RNA-binding</keyword>
<keyword evidence="8" id="KW-0946">Virion</keyword>
<dbReference type="Pfam" id="PF03276">
    <property type="entry name" value="Gag_spuma_N"/>
    <property type="match status" value="1"/>
</dbReference>
<evidence type="ECO:0000256" key="4">
    <source>
        <dbReference type="ARBA" id="ARBA00019628"/>
    </source>
</evidence>
<evidence type="ECO:0000256" key="7">
    <source>
        <dbReference type="ARBA" id="ARBA00022581"/>
    </source>
</evidence>
<dbReference type="GO" id="GO:0019076">
    <property type="term" value="P:viral release from host cell"/>
    <property type="evidence" value="ECO:0007669"/>
    <property type="project" value="InterPro"/>
</dbReference>
<dbReference type="EMBL" id="MF105967">
    <property type="protein sequence ID" value="AWK77131.1"/>
    <property type="molecule type" value="Genomic_DNA"/>
</dbReference>
<feature type="compositionally biased region" description="Polar residues" evidence="17">
    <location>
        <begin position="458"/>
        <end position="489"/>
    </location>
</feature>
<dbReference type="GO" id="GO:0003723">
    <property type="term" value="F:RNA binding"/>
    <property type="evidence" value="ECO:0007669"/>
    <property type="project" value="UniProtKB-KW"/>
</dbReference>
<evidence type="ECO:0000256" key="5">
    <source>
        <dbReference type="ARBA" id="ARBA00022561"/>
    </source>
</evidence>
<evidence type="ECO:0000256" key="16">
    <source>
        <dbReference type="ARBA" id="ARBA00025354"/>
    </source>
</evidence>
<protein>
    <recommendedName>
        <fullName evidence="4">Gag polyprotein</fullName>
    </recommendedName>
</protein>
<comment type="function">
    <text evidence="16">Involved in capsid formation and genome binding. Shortly after infection, interaction between incoming particle-associated Gag proteins and host dynein allows centrosomal targeting of the viral genome (associated to Gag), prior to nucleus translocation and integration into host genome.</text>
</comment>
<dbReference type="GO" id="GO:0030430">
    <property type="term" value="C:host cell cytoplasm"/>
    <property type="evidence" value="ECO:0007669"/>
    <property type="project" value="UniProtKB-SubCell"/>
</dbReference>
<keyword evidence="6" id="KW-1048">Host nucleus</keyword>
<evidence type="ECO:0000256" key="13">
    <source>
        <dbReference type="ARBA" id="ARBA00023125"/>
    </source>
</evidence>
<comment type="subcellular location">
    <subcellularLocation>
        <location evidence="2">Host cytoplasm</location>
    </subcellularLocation>
    <subcellularLocation>
        <location evidence="1">Host nucleus</location>
    </subcellularLocation>
    <subcellularLocation>
        <location evidence="3">Virion</location>
    </subcellularLocation>
</comment>
<keyword evidence="12" id="KW-1176">Cytoplasmic inwards viral transport</keyword>
<name>A0A4P2SQ61_9RETR</name>
<dbReference type="GO" id="GO:0003677">
    <property type="term" value="F:DNA binding"/>
    <property type="evidence" value="ECO:0007669"/>
    <property type="project" value="UniProtKB-KW"/>
</dbReference>
<evidence type="ECO:0000256" key="17">
    <source>
        <dbReference type="SAM" id="MobiDB-lite"/>
    </source>
</evidence>
<evidence type="ECO:0000256" key="2">
    <source>
        <dbReference type="ARBA" id="ARBA00004192"/>
    </source>
</evidence>
<evidence type="ECO:0000313" key="19">
    <source>
        <dbReference type="EMBL" id="AWK77131.1"/>
    </source>
</evidence>
<feature type="region of interest" description="Disordered" evidence="17">
    <location>
        <begin position="378"/>
        <end position="549"/>
    </location>
</feature>
<evidence type="ECO:0000256" key="11">
    <source>
        <dbReference type="ARBA" id="ARBA00023086"/>
    </source>
</evidence>
<organism evidence="19">
    <name type="scientific">Bovine foamy virus</name>
    <dbReference type="NCBI Taxonomy" id="207343"/>
    <lineage>
        <taxon>Viruses</taxon>
        <taxon>Riboviria</taxon>
        <taxon>Pararnavirae</taxon>
        <taxon>Artverviricota</taxon>
        <taxon>Revtraviricetes</taxon>
        <taxon>Ortervirales</taxon>
        <taxon>Retroviridae</taxon>
        <taxon>Spumaretrovirinae</taxon>
        <taxon>Bovispumavirus</taxon>
        <taxon>Bovispumavirus bostau</taxon>
    </lineage>
</organism>
<evidence type="ECO:0000256" key="12">
    <source>
        <dbReference type="ARBA" id="ARBA00023120"/>
    </source>
</evidence>
<sequence>MALNDFDPIALQGYLPVLRVLQHNDIIICRATSGPWGIGDRYNLIRIHLQDPAGQPLPIPQWEPIPNRTANPRTQPYPVVSAPMATLENILNNFQIPHGVSRYGPLEGGDYQPGEQYSQGFCPVTQAEIALLNGQHLEEEITILREITHRLMQEVRPPAAPQGPAPPPPPAQPSAPLPAPPVGPPPPAVPAPAVPAPAPGPMPVPQHLPITHIRAVIGETPTNIREVPLWLARAVSALQGVYPVQDAVMRSRTVNALTVRHPGLALEPLECGSWQECLAALWQRTFGATALHALGDTLGQIANSDGIVMAIELGLLFSDDNWDLVWGICRRFLPGQAVCVAVQAKLDPLPDNATRIVMIPHIIRDVYAILGLDPLGRPMQQTLPRRNNQPPRQQPQRRQQPRRTGNQEERGQRNRGRQNAQTPRQEGNRLQNSQLPGPQDYPNNSNQPRYPLRPNPQQPQRYGQEQNRGNNPNPYRQPTPGNGNQNRNFSRGPAPVNEQSRGRGRNSQGTNNTRSSAVHSVRLTSAAPPIPPQDAGTPPTPGGNQGQSS</sequence>
<feature type="compositionally biased region" description="Polar residues" evidence="17">
    <location>
        <begin position="420"/>
        <end position="448"/>
    </location>
</feature>
<dbReference type="Pfam" id="PF20672">
    <property type="entry name" value="Gag_FV_central"/>
    <property type="match status" value="1"/>
</dbReference>
<proteinExistence type="predicted"/>
<feature type="compositionally biased region" description="Polar residues" evidence="17">
    <location>
        <begin position="505"/>
        <end position="518"/>
    </location>
</feature>
<feature type="region of interest" description="Disordered" evidence="17">
    <location>
        <begin position="157"/>
        <end position="200"/>
    </location>
</feature>
<keyword evidence="5" id="KW-0167">Capsid protein</keyword>
<evidence type="ECO:0000256" key="15">
    <source>
        <dbReference type="ARBA" id="ARBA00023296"/>
    </source>
</evidence>
<keyword evidence="10" id="KW-1177">Microtubular inwards viral transport</keyword>
<dbReference type="GO" id="GO:0046718">
    <property type="term" value="P:symbiont entry into host cell"/>
    <property type="evidence" value="ECO:0007669"/>
    <property type="project" value="UniProtKB-KW"/>
</dbReference>
<evidence type="ECO:0000256" key="1">
    <source>
        <dbReference type="ARBA" id="ARBA00004147"/>
    </source>
</evidence>
<dbReference type="GO" id="GO:0019013">
    <property type="term" value="C:viral nucleocapsid"/>
    <property type="evidence" value="ECO:0007669"/>
    <property type="project" value="UniProtKB-KW"/>
</dbReference>
<keyword evidence="13" id="KW-0238">DNA-binding</keyword>
<evidence type="ECO:0000256" key="14">
    <source>
        <dbReference type="ARBA" id="ARBA00023200"/>
    </source>
</evidence>
<feature type="compositionally biased region" description="Low complexity" evidence="17">
    <location>
        <begin position="384"/>
        <end position="398"/>
    </location>
</feature>